<keyword evidence="6" id="KW-1185">Reference proteome</keyword>
<dbReference type="SUPFAM" id="SSF48726">
    <property type="entry name" value="Immunoglobulin"/>
    <property type="match status" value="3"/>
</dbReference>
<comment type="caution">
    <text evidence="5">The sequence shown here is derived from an EMBL/GenBank/DDBJ whole genome shotgun (WGS) entry which is preliminary data.</text>
</comment>
<name>A0A9J6BS65_POLVA</name>
<dbReference type="PIRSF" id="PIRSF000615">
    <property type="entry name" value="TyrPK_CSF1-R"/>
    <property type="match status" value="1"/>
</dbReference>
<dbReference type="EMBL" id="JADBJN010000003">
    <property type="protein sequence ID" value="KAG5672671.1"/>
    <property type="molecule type" value="Genomic_DNA"/>
</dbReference>
<proteinExistence type="predicted"/>
<dbReference type="AlphaFoldDB" id="A0A9J6BS65"/>
<evidence type="ECO:0000259" key="4">
    <source>
        <dbReference type="PROSITE" id="PS50835"/>
    </source>
</evidence>
<dbReference type="Gene3D" id="2.60.40.10">
    <property type="entry name" value="Immunoglobulins"/>
    <property type="match status" value="3"/>
</dbReference>
<evidence type="ECO:0000256" key="3">
    <source>
        <dbReference type="SAM" id="SignalP"/>
    </source>
</evidence>
<dbReference type="Pfam" id="PF07679">
    <property type="entry name" value="I-set"/>
    <property type="match status" value="3"/>
</dbReference>
<reference evidence="5" key="1">
    <citation type="submission" date="2021-03" db="EMBL/GenBank/DDBJ databases">
        <title>Chromosome level genome of the anhydrobiotic midge Polypedilum vanderplanki.</title>
        <authorList>
            <person name="Yoshida Y."/>
            <person name="Kikawada T."/>
            <person name="Gusev O."/>
        </authorList>
    </citation>
    <scope>NUCLEOTIDE SEQUENCE</scope>
    <source>
        <strain evidence="5">NIAS01</strain>
        <tissue evidence="5">Whole body or cell culture</tissue>
    </source>
</reference>
<feature type="region of interest" description="Disordered" evidence="2">
    <location>
        <begin position="29"/>
        <end position="66"/>
    </location>
</feature>
<keyword evidence="3" id="KW-0732">Signal</keyword>
<dbReference type="InterPro" id="IPR007110">
    <property type="entry name" value="Ig-like_dom"/>
</dbReference>
<feature type="domain" description="Ig-like" evidence="4">
    <location>
        <begin position="273"/>
        <end position="367"/>
    </location>
</feature>
<dbReference type="PROSITE" id="PS50835">
    <property type="entry name" value="IG_LIKE"/>
    <property type="match status" value="3"/>
</dbReference>
<dbReference type="GO" id="GO:0005886">
    <property type="term" value="C:plasma membrane"/>
    <property type="evidence" value="ECO:0007669"/>
    <property type="project" value="TreeGrafter"/>
</dbReference>
<dbReference type="PANTHER" id="PTHR45080:SF33">
    <property type="entry name" value="IG-LIKE DOMAIN-CONTAINING PROTEIN"/>
    <property type="match status" value="1"/>
</dbReference>
<accession>A0A9J6BS65</accession>
<feature type="compositionally biased region" description="Polar residues" evidence="2">
    <location>
        <begin position="57"/>
        <end position="66"/>
    </location>
</feature>
<dbReference type="GO" id="GO:0008046">
    <property type="term" value="F:axon guidance receptor activity"/>
    <property type="evidence" value="ECO:0007669"/>
    <property type="project" value="TreeGrafter"/>
</dbReference>
<organism evidence="5 6">
    <name type="scientific">Polypedilum vanderplanki</name>
    <name type="common">Sleeping chironomid midge</name>
    <dbReference type="NCBI Taxonomy" id="319348"/>
    <lineage>
        <taxon>Eukaryota</taxon>
        <taxon>Metazoa</taxon>
        <taxon>Ecdysozoa</taxon>
        <taxon>Arthropoda</taxon>
        <taxon>Hexapoda</taxon>
        <taxon>Insecta</taxon>
        <taxon>Pterygota</taxon>
        <taxon>Neoptera</taxon>
        <taxon>Endopterygota</taxon>
        <taxon>Diptera</taxon>
        <taxon>Nematocera</taxon>
        <taxon>Chironomoidea</taxon>
        <taxon>Chironomidae</taxon>
        <taxon>Chironominae</taxon>
        <taxon>Polypedilum</taxon>
        <taxon>Polypedilum</taxon>
    </lineage>
</organism>
<dbReference type="PANTHER" id="PTHR45080">
    <property type="entry name" value="CONTACTIN 5"/>
    <property type="match status" value="1"/>
</dbReference>
<evidence type="ECO:0000256" key="2">
    <source>
        <dbReference type="SAM" id="MobiDB-lite"/>
    </source>
</evidence>
<feature type="domain" description="Ig-like" evidence="4">
    <location>
        <begin position="170"/>
        <end position="269"/>
    </location>
</feature>
<dbReference type="GO" id="GO:0050808">
    <property type="term" value="P:synapse organization"/>
    <property type="evidence" value="ECO:0007669"/>
    <property type="project" value="TreeGrafter"/>
</dbReference>
<evidence type="ECO:0000313" key="6">
    <source>
        <dbReference type="Proteomes" id="UP001107558"/>
    </source>
</evidence>
<keyword evidence="1" id="KW-0393">Immunoglobulin domain</keyword>
<dbReference type="InterPro" id="IPR036179">
    <property type="entry name" value="Ig-like_dom_sf"/>
</dbReference>
<dbReference type="SMART" id="SM00408">
    <property type="entry name" value="IGc2"/>
    <property type="match status" value="3"/>
</dbReference>
<sequence length="502" mass="56908">MDRKILFFIGLIVLITQYVNCVPVDDYPNDDGDYMSDPKDESDYDGDEFESTDDNKSTTTASQSSDPTEHYIKSKYVAKGDVGKSVVLNCKVPFEIEEDTVIMWYNGTKIIASGSTHSDGKRIKIAKKDGSLTIDEISPYDDAQYRCRVFPAKSKDRYEITIELEVNGPPHLIRIGHNLKQIENVEGKKLTYKAGEKDLRFKCNVEHSRPKAKIVWNRSESLIDESKDHDIQIDEGLLTIKVLHAHHAGEYICEASNEFGIIKSKFELEVEYPPFFSRGHNYFNTEIGTDTEISCIFKATPQFDSAKWFKGSTQLHDSEKYVISNDMKNHHDRMKLLIKNVQKSDLGAYKCEVHNSLGTKKEEIKLDVVPAPPKFEGFKYINNVLFTDWIVKSHQELSSMQILYRNNANGWSQIDATITNSNRAEERPGEWKIQGSISLNSGEWEIGGRAKNSDGWSDDSEVTKIKIPKDSIESSEQTSSASSIVSSMVGVLIAFLLTRYFV</sequence>
<dbReference type="InterPro" id="IPR003599">
    <property type="entry name" value="Ig_sub"/>
</dbReference>
<dbReference type="CDD" id="cd00096">
    <property type="entry name" value="Ig"/>
    <property type="match status" value="1"/>
</dbReference>
<dbReference type="InterPro" id="IPR050958">
    <property type="entry name" value="Cell_Adh-Cytoskel_Orgn"/>
</dbReference>
<dbReference type="InterPro" id="IPR013098">
    <property type="entry name" value="Ig_I-set"/>
</dbReference>
<dbReference type="InterPro" id="IPR013783">
    <property type="entry name" value="Ig-like_fold"/>
</dbReference>
<evidence type="ECO:0000256" key="1">
    <source>
        <dbReference type="ARBA" id="ARBA00023319"/>
    </source>
</evidence>
<evidence type="ECO:0000313" key="5">
    <source>
        <dbReference type="EMBL" id="KAG5672671.1"/>
    </source>
</evidence>
<dbReference type="GO" id="GO:0043025">
    <property type="term" value="C:neuronal cell body"/>
    <property type="evidence" value="ECO:0007669"/>
    <property type="project" value="TreeGrafter"/>
</dbReference>
<dbReference type="GO" id="GO:0030424">
    <property type="term" value="C:axon"/>
    <property type="evidence" value="ECO:0007669"/>
    <property type="project" value="TreeGrafter"/>
</dbReference>
<dbReference type="GO" id="GO:0007156">
    <property type="term" value="P:homophilic cell adhesion via plasma membrane adhesion molecules"/>
    <property type="evidence" value="ECO:0007669"/>
    <property type="project" value="TreeGrafter"/>
</dbReference>
<feature type="domain" description="Ig-like" evidence="4">
    <location>
        <begin position="67"/>
        <end position="163"/>
    </location>
</feature>
<protein>
    <recommendedName>
        <fullName evidence="4">Ig-like domain-containing protein</fullName>
    </recommendedName>
</protein>
<dbReference type="SMART" id="SM00409">
    <property type="entry name" value="IG"/>
    <property type="match status" value="3"/>
</dbReference>
<dbReference type="OrthoDB" id="6159398at2759"/>
<dbReference type="Proteomes" id="UP001107558">
    <property type="component" value="Chromosome 3"/>
</dbReference>
<feature type="signal peptide" evidence="3">
    <location>
        <begin position="1"/>
        <end position="21"/>
    </location>
</feature>
<feature type="compositionally biased region" description="Acidic residues" evidence="2">
    <location>
        <begin position="42"/>
        <end position="52"/>
    </location>
</feature>
<dbReference type="InterPro" id="IPR003598">
    <property type="entry name" value="Ig_sub2"/>
</dbReference>
<feature type="chain" id="PRO_5039938478" description="Ig-like domain-containing protein" evidence="3">
    <location>
        <begin position="22"/>
        <end position="502"/>
    </location>
</feature>
<gene>
    <name evidence="5" type="ORF">PVAND_002782</name>
</gene>